<evidence type="ECO:0000313" key="2">
    <source>
        <dbReference type="Proteomes" id="UP000323720"/>
    </source>
</evidence>
<dbReference type="NCBIfam" id="TIGR04282">
    <property type="entry name" value="glyco_like_cofC"/>
    <property type="match status" value="1"/>
</dbReference>
<gene>
    <name evidence="1" type="ORF">ES674_05045</name>
</gene>
<comment type="caution">
    <text evidence="1">The sequence shown here is derived from an EMBL/GenBank/DDBJ whole genome shotgun (WGS) entry which is preliminary data.</text>
</comment>
<accession>A0A5D0RC95</accession>
<keyword evidence="1" id="KW-0808">Transferase</keyword>
<dbReference type="InterPro" id="IPR018641">
    <property type="entry name" value="Trfase_1_rSAM/seldom-assoc"/>
</dbReference>
<dbReference type="Proteomes" id="UP000323720">
    <property type="component" value="Unassembled WGS sequence"/>
</dbReference>
<keyword evidence="2" id="KW-1185">Reference proteome</keyword>
<dbReference type="GO" id="GO:0016740">
    <property type="term" value="F:transferase activity"/>
    <property type="evidence" value="ECO:0007669"/>
    <property type="project" value="UniProtKB-KW"/>
</dbReference>
<dbReference type="AlphaFoldDB" id="A0A5D0RC95"/>
<organism evidence="1 2">
    <name type="scientific">Bizionia myxarmorum</name>
    <dbReference type="NCBI Taxonomy" id="291186"/>
    <lineage>
        <taxon>Bacteria</taxon>
        <taxon>Pseudomonadati</taxon>
        <taxon>Bacteroidota</taxon>
        <taxon>Flavobacteriia</taxon>
        <taxon>Flavobacteriales</taxon>
        <taxon>Flavobacteriaceae</taxon>
        <taxon>Bizionia</taxon>
    </lineage>
</organism>
<dbReference type="PANTHER" id="PTHR36529:SF1">
    <property type="entry name" value="GLYCOSYLTRANSFERASE"/>
    <property type="match status" value="1"/>
</dbReference>
<reference evidence="1 2" key="1">
    <citation type="submission" date="2019-08" db="EMBL/GenBank/DDBJ databases">
        <title>Genomes of Antarctic Bizionia species.</title>
        <authorList>
            <person name="Bowman J.P."/>
        </authorList>
    </citation>
    <scope>NUCLEOTIDE SEQUENCE [LARGE SCALE GENOMIC DNA]</scope>
    <source>
        <strain evidence="1 2">ADA-4</strain>
    </source>
</reference>
<dbReference type="RefSeq" id="WP_148402879.1">
    <property type="nucleotide sequence ID" value="NZ_VSKK01000001.1"/>
</dbReference>
<dbReference type="EMBL" id="VSKK01000001">
    <property type="protein sequence ID" value="TYB79142.1"/>
    <property type="molecule type" value="Genomic_DNA"/>
</dbReference>
<dbReference type="Pfam" id="PF09837">
    <property type="entry name" value="DUF2064"/>
    <property type="match status" value="1"/>
</dbReference>
<dbReference type="PANTHER" id="PTHR36529">
    <property type="entry name" value="SLL1095 PROTEIN"/>
    <property type="match status" value="1"/>
</dbReference>
<sequence>MGILTNNNTNSDQGQVADFYFPSFKSALIIFTRNPELGKCKTRLAKTIGDEGALEIYKHLLVHTAETAKKVAADRYVFYSENIQKKDIWDPEFFKKKLQEGSDLGERMENAFSELFQLGYEKVLIIGSDLLDLNAELISEGFQKLNQYDYVLGPAEDGGYYLLGMKKLHPNIFRNKEWGTETVQKDTLNDLQNEQTILLKILNDIDTFEDIEGIESLKKYYTYHD</sequence>
<dbReference type="Gene3D" id="3.90.550.10">
    <property type="entry name" value="Spore Coat Polysaccharide Biosynthesis Protein SpsA, Chain A"/>
    <property type="match status" value="1"/>
</dbReference>
<name>A0A5D0RC95_9FLAO</name>
<dbReference type="InterPro" id="IPR029044">
    <property type="entry name" value="Nucleotide-diphossugar_trans"/>
</dbReference>
<dbReference type="OrthoDB" id="9798250at2"/>
<proteinExistence type="predicted"/>
<evidence type="ECO:0000313" key="1">
    <source>
        <dbReference type="EMBL" id="TYB79142.1"/>
    </source>
</evidence>
<dbReference type="SUPFAM" id="SSF53448">
    <property type="entry name" value="Nucleotide-diphospho-sugar transferases"/>
    <property type="match status" value="1"/>
</dbReference>
<protein>
    <submittedName>
        <fullName evidence="1">Glycosyltransferase</fullName>
    </submittedName>
</protein>